<name>A0A4Y2HQD5_ARAVE</name>
<proteinExistence type="predicted"/>
<dbReference type="EMBL" id="BGPR01002092">
    <property type="protein sequence ID" value="GBM67617.1"/>
    <property type="molecule type" value="Genomic_DNA"/>
</dbReference>
<evidence type="ECO:0000313" key="1">
    <source>
        <dbReference type="EMBL" id="GBM67617.1"/>
    </source>
</evidence>
<dbReference type="AlphaFoldDB" id="A0A4Y2HQD5"/>
<comment type="caution">
    <text evidence="1">The sequence shown here is derived from an EMBL/GenBank/DDBJ whole genome shotgun (WGS) entry which is preliminary data.</text>
</comment>
<protein>
    <recommendedName>
        <fullName evidence="3">HTH psq-type domain-containing protein</fullName>
    </recommendedName>
</protein>
<reference evidence="1 2" key="1">
    <citation type="journal article" date="2019" name="Sci. Rep.">
        <title>Orb-weaving spider Araneus ventricosus genome elucidates the spidroin gene catalogue.</title>
        <authorList>
            <person name="Kono N."/>
            <person name="Nakamura H."/>
            <person name="Ohtoshi R."/>
            <person name="Moran D.A.P."/>
            <person name="Shinohara A."/>
            <person name="Yoshida Y."/>
            <person name="Fujiwara M."/>
            <person name="Mori M."/>
            <person name="Tomita M."/>
            <person name="Arakawa K."/>
        </authorList>
    </citation>
    <scope>NUCLEOTIDE SEQUENCE [LARGE SCALE GENOMIC DNA]</scope>
</reference>
<organism evidence="1 2">
    <name type="scientific">Araneus ventricosus</name>
    <name type="common">Orbweaver spider</name>
    <name type="synonym">Epeira ventricosa</name>
    <dbReference type="NCBI Taxonomy" id="182803"/>
    <lineage>
        <taxon>Eukaryota</taxon>
        <taxon>Metazoa</taxon>
        <taxon>Ecdysozoa</taxon>
        <taxon>Arthropoda</taxon>
        <taxon>Chelicerata</taxon>
        <taxon>Arachnida</taxon>
        <taxon>Araneae</taxon>
        <taxon>Araneomorphae</taxon>
        <taxon>Entelegynae</taxon>
        <taxon>Araneoidea</taxon>
        <taxon>Araneidae</taxon>
        <taxon>Araneus</taxon>
    </lineage>
</organism>
<gene>
    <name evidence="1" type="ORF">AVEN_116578_1</name>
</gene>
<accession>A0A4Y2HQD5</accession>
<evidence type="ECO:0008006" key="3">
    <source>
        <dbReference type="Google" id="ProtNLM"/>
    </source>
</evidence>
<dbReference type="OrthoDB" id="4327074at2759"/>
<keyword evidence="2" id="KW-1185">Reference proteome</keyword>
<dbReference type="Proteomes" id="UP000499080">
    <property type="component" value="Unassembled WGS sequence"/>
</dbReference>
<evidence type="ECO:0000313" key="2">
    <source>
        <dbReference type="Proteomes" id="UP000499080"/>
    </source>
</evidence>
<sequence>MVRTYKRKKDQSPPKRIDIEKAVNAEGLSVRKAAALYNVKLSALQDMLQEHAVKKVFRRLNLLVVTLVPVCQTEKIQTDVRFLSTYLGGRPKILKRLVLEIYAKNKNLSLRQPEKCIQARASGFNKVVVDQFLENLLELYSKYEFPPESIWNTDETGILNVMNPPKVIAEKGRKKVRQTVSAERGEYATMLSFINATGSQVPPVFVFPKVKFLDKMLKNGISGA</sequence>